<feature type="domain" description="ATPase dynein-related AAA" evidence="1">
    <location>
        <begin position="19"/>
        <end position="155"/>
    </location>
</feature>
<dbReference type="Gene3D" id="3.40.50.300">
    <property type="entry name" value="P-loop containing nucleotide triphosphate hydrolases"/>
    <property type="match status" value="1"/>
</dbReference>
<name>A0A2T0SYL9_9BACT</name>
<gene>
    <name evidence="2" type="ORF">CLV58_109234</name>
</gene>
<dbReference type="Pfam" id="PF07728">
    <property type="entry name" value="AAA_5"/>
    <property type="match status" value="1"/>
</dbReference>
<dbReference type="Proteomes" id="UP000238375">
    <property type="component" value="Unassembled WGS sequence"/>
</dbReference>
<dbReference type="InterPro" id="IPR011704">
    <property type="entry name" value="ATPase_dyneun-rel_AAA"/>
</dbReference>
<dbReference type="SUPFAM" id="SSF52540">
    <property type="entry name" value="P-loop containing nucleoside triphosphate hydrolases"/>
    <property type="match status" value="1"/>
</dbReference>
<dbReference type="OrthoDB" id="9808317at2"/>
<dbReference type="InterPro" id="IPR027417">
    <property type="entry name" value="P-loop_NTPase"/>
</dbReference>
<accession>A0A2T0SYL9</accession>
<dbReference type="EMBL" id="PVTE01000009">
    <property type="protein sequence ID" value="PRY38507.1"/>
    <property type="molecule type" value="Genomic_DNA"/>
</dbReference>
<evidence type="ECO:0000313" key="2">
    <source>
        <dbReference type="EMBL" id="PRY38507.1"/>
    </source>
</evidence>
<reference evidence="2 3" key="1">
    <citation type="submission" date="2018-03" db="EMBL/GenBank/DDBJ databases">
        <title>Genomic Encyclopedia of Archaeal and Bacterial Type Strains, Phase II (KMG-II): from individual species to whole genera.</title>
        <authorList>
            <person name="Goeker M."/>
        </authorList>
    </citation>
    <scope>NUCLEOTIDE SEQUENCE [LARGE SCALE GENOMIC DNA]</scope>
    <source>
        <strain evidence="2 3">DSM 28354</strain>
    </source>
</reference>
<evidence type="ECO:0000313" key="3">
    <source>
        <dbReference type="Proteomes" id="UP000238375"/>
    </source>
</evidence>
<dbReference type="GO" id="GO:0016887">
    <property type="term" value="F:ATP hydrolysis activity"/>
    <property type="evidence" value="ECO:0007669"/>
    <property type="project" value="InterPro"/>
</dbReference>
<dbReference type="CDD" id="cd00009">
    <property type="entry name" value="AAA"/>
    <property type="match status" value="1"/>
</dbReference>
<keyword evidence="3" id="KW-1185">Reference proteome</keyword>
<proteinExistence type="predicted"/>
<protein>
    <submittedName>
        <fullName evidence="2">Dynein-related subfamily AAA family protein</fullName>
    </submittedName>
</protein>
<dbReference type="GO" id="GO:0005524">
    <property type="term" value="F:ATP binding"/>
    <property type="evidence" value="ECO:0007669"/>
    <property type="project" value="InterPro"/>
</dbReference>
<comment type="caution">
    <text evidence="2">The sequence shown here is derived from an EMBL/GenBank/DDBJ whole genome shotgun (WGS) entry which is preliminary data.</text>
</comment>
<dbReference type="AlphaFoldDB" id="A0A2T0SYL9"/>
<dbReference type="RefSeq" id="WP_106138235.1">
    <property type="nucleotide sequence ID" value="NZ_PVTE01000009.1"/>
</dbReference>
<sequence>MRPAAFADLVKFCLLNNHNLLVKGAPGIGKTSIIEAVCRETLWTDGLPYELMVMHPVVSDPTDFKGLPVFQDGKARFEPYGDLLRLINADRPLLCFIDDIGQAAPAVQASLMQLLLARSIGEHKVSNHVIFMAATNRKSDNAGVSGILAPVMSRFKVVADLEVNAEDWTKWAIGAGMPTTLIQFIRFRPAVLEDEEKNRATRDMTNVVNPRTLAAVGILQNDNLPHHLEHESFKGAAGEAFASEYGGFLRIYRTLPDVDRIMTHPDEVAVPDEAMTQFALSGALIDRATKDTIDNILRFIGRLPKDIEVMTMKLLDERKPELLSTESPAFLKWVLENAEVTLGDMVLN</sequence>
<evidence type="ECO:0000259" key="1">
    <source>
        <dbReference type="Pfam" id="PF07728"/>
    </source>
</evidence>
<organism evidence="2 3">
    <name type="scientific">Spirosoma oryzae</name>
    <dbReference type="NCBI Taxonomy" id="1469603"/>
    <lineage>
        <taxon>Bacteria</taxon>
        <taxon>Pseudomonadati</taxon>
        <taxon>Bacteroidota</taxon>
        <taxon>Cytophagia</taxon>
        <taxon>Cytophagales</taxon>
        <taxon>Cytophagaceae</taxon>
        <taxon>Spirosoma</taxon>
    </lineage>
</organism>